<proteinExistence type="predicted"/>
<dbReference type="InterPro" id="IPR050640">
    <property type="entry name" value="Bact_2-comp_sensor_kinase"/>
</dbReference>
<accession>A0ABU3GVB1</accession>
<feature type="transmembrane region" description="Helical" evidence="1">
    <location>
        <begin position="81"/>
        <end position="99"/>
    </location>
</feature>
<organism evidence="3 4">
    <name type="scientific">Mucilaginibacter terrae</name>
    <dbReference type="NCBI Taxonomy" id="1955052"/>
    <lineage>
        <taxon>Bacteria</taxon>
        <taxon>Pseudomonadati</taxon>
        <taxon>Bacteroidota</taxon>
        <taxon>Sphingobacteriia</taxon>
        <taxon>Sphingobacteriales</taxon>
        <taxon>Sphingobacteriaceae</taxon>
        <taxon>Mucilaginibacter</taxon>
    </lineage>
</organism>
<dbReference type="EMBL" id="JAVLVU010000001">
    <property type="protein sequence ID" value="MDT3403704.1"/>
    <property type="molecule type" value="Genomic_DNA"/>
</dbReference>
<feature type="transmembrane region" description="Helical" evidence="1">
    <location>
        <begin position="134"/>
        <end position="155"/>
    </location>
</feature>
<dbReference type="InterPro" id="IPR010559">
    <property type="entry name" value="Sig_transdc_His_kin_internal"/>
</dbReference>
<protein>
    <recommendedName>
        <fullName evidence="2">Signal transduction histidine kinase internal region domain-containing protein</fullName>
    </recommendedName>
</protein>
<reference evidence="4" key="1">
    <citation type="submission" date="2023-07" db="EMBL/GenBank/DDBJ databases">
        <title>Functional and genomic diversity of the sorghum phyllosphere microbiome.</title>
        <authorList>
            <person name="Shade A."/>
        </authorList>
    </citation>
    <scope>NUCLEOTIDE SEQUENCE [LARGE SCALE GENOMIC DNA]</scope>
    <source>
        <strain evidence="4">SORGH_AS_0422</strain>
    </source>
</reference>
<keyword evidence="1" id="KW-0472">Membrane</keyword>
<dbReference type="PANTHER" id="PTHR34220:SF7">
    <property type="entry name" value="SENSOR HISTIDINE KINASE YPDA"/>
    <property type="match status" value="1"/>
</dbReference>
<dbReference type="Proteomes" id="UP001258315">
    <property type="component" value="Unassembled WGS sequence"/>
</dbReference>
<dbReference type="PANTHER" id="PTHR34220">
    <property type="entry name" value="SENSOR HISTIDINE KINASE YPDA"/>
    <property type="match status" value="1"/>
</dbReference>
<evidence type="ECO:0000256" key="1">
    <source>
        <dbReference type="SAM" id="Phobius"/>
    </source>
</evidence>
<keyword evidence="4" id="KW-1185">Reference proteome</keyword>
<dbReference type="InterPro" id="IPR036890">
    <property type="entry name" value="HATPase_C_sf"/>
</dbReference>
<evidence type="ECO:0000259" key="2">
    <source>
        <dbReference type="Pfam" id="PF06580"/>
    </source>
</evidence>
<evidence type="ECO:0000313" key="4">
    <source>
        <dbReference type="Proteomes" id="UP001258315"/>
    </source>
</evidence>
<feature type="transmembrane region" description="Helical" evidence="1">
    <location>
        <begin position="51"/>
        <end position="69"/>
    </location>
</feature>
<dbReference type="Gene3D" id="3.30.565.10">
    <property type="entry name" value="Histidine kinase-like ATPase, C-terminal domain"/>
    <property type="match status" value="1"/>
</dbReference>
<keyword evidence="1" id="KW-1133">Transmembrane helix</keyword>
<keyword evidence="1" id="KW-0812">Transmembrane</keyword>
<gene>
    <name evidence="3" type="ORF">QE417_002776</name>
</gene>
<sequence length="358" mass="41454">MATPSKFNTNKYLWFEIGFMLFLTIGVTIISDLEYNINEEKDFSKFIKGQGYRLVTEPFGVLSCSVYYWGFLKRYVFKRHVWGIILCSAGYVVFNGLLIKYPMNWCIIHSPFIEAYYRKRALVELNNASIPFSFNYQFIAAIFPLTGLAFLIRSLMQEKQMKEMKEQQLLTELNYLKAQIHPHFFFNTINNIYSLALKQSADTAPMVAKLGEMMRYILYEADQKQVPISREITFLSNYIEVERIRHKNNIKIAFDVQGIQPGYQVAPLLLLPFIENAFKHGLEEETVTGYVDIIICQTEDELMLNVQNSKPAGKQASSAGIGLQNVLKRLDILYPNKYQLDIKDEIDHYQATLTLQTA</sequence>
<dbReference type="RefSeq" id="WP_311950937.1">
    <property type="nucleotide sequence ID" value="NZ_JAVLVU010000001.1"/>
</dbReference>
<feature type="transmembrane region" description="Helical" evidence="1">
    <location>
        <begin position="12"/>
        <end position="31"/>
    </location>
</feature>
<evidence type="ECO:0000313" key="3">
    <source>
        <dbReference type="EMBL" id="MDT3403704.1"/>
    </source>
</evidence>
<name>A0ABU3GVB1_9SPHI</name>
<feature type="domain" description="Signal transduction histidine kinase internal region" evidence="2">
    <location>
        <begin position="172"/>
        <end position="249"/>
    </location>
</feature>
<dbReference type="Pfam" id="PF06580">
    <property type="entry name" value="His_kinase"/>
    <property type="match status" value="1"/>
</dbReference>
<comment type="caution">
    <text evidence="3">The sequence shown here is derived from an EMBL/GenBank/DDBJ whole genome shotgun (WGS) entry which is preliminary data.</text>
</comment>